<proteinExistence type="predicted"/>
<name>A0A369NZY6_9ACTN</name>
<organism evidence="1 2">
    <name type="scientific">Adlercreutzia equolifaciens subsp. celatus</name>
    <dbReference type="NCBI Taxonomy" id="394340"/>
    <lineage>
        <taxon>Bacteria</taxon>
        <taxon>Bacillati</taxon>
        <taxon>Actinomycetota</taxon>
        <taxon>Coriobacteriia</taxon>
        <taxon>Eggerthellales</taxon>
        <taxon>Eggerthellaceae</taxon>
        <taxon>Adlercreutzia</taxon>
    </lineage>
</organism>
<dbReference type="AlphaFoldDB" id="A0A369NZY6"/>
<dbReference type="EMBL" id="PPUT01000017">
    <property type="protein sequence ID" value="RDC43879.1"/>
    <property type="molecule type" value="Genomic_DNA"/>
</dbReference>
<gene>
    <name evidence="1" type="ORF">C1850_07325</name>
</gene>
<sequence>MLAVALYAIPEFSGSIAIQEAAINRTIIEYELNGQTSQFVIDLDAYDPTAVISYTGSPTIADAVDVQQFYNIPGSASEFEEAVCTYTEDHGGTVTSVETISES</sequence>
<dbReference type="Proteomes" id="UP000253805">
    <property type="component" value="Unassembled WGS sequence"/>
</dbReference>
<dbReference type="RefSeq" id="WP_114549179.1">
    <property type="nucleotide sequence ID" value="NZ_PPUT01000017.1"/>
</dbReference>
<accession>A0A369NZY6</accession>
<protein>
    <submittedName>
        <fullName evidence="1">Uncharacterized protein</fullName>
    </submittedName>
</protein>
<evidence type="ECO:0000313" key="1">
    <source>
        <dbReference type="EMBL" id="RDC43879.1"/>
    </source>
</evidence>
<comment type="caution">
    <text evidence="1">The sequence shown here is derived from an EMBL/GenBank/DDBJ whole genome shotgun (WGS) entry which is preliminary data.</text>
</comment>
<evidence type="ECO:0000313" key="2">
    <source>
        <dbReference type="Proteomes" id="UP000253805"/>
    </source>
</evidence>
<reference evidence="1 2" key="1">
    <citation type="journal article" date="2018" name="Elife">
        <title>Discovery and characterization of a prevalent human gut bacterial enzyme sufficient for the inactivation of a family of plant toxins.</title>
        <authorList>
            <person name="Koppel N."/>
            <person name="Bisanz J.E."/>
            <person name="Pandelia M.E."/>
            <person name="Turnbaugh P.J."/>
            <person name="Balskus E.P."/>
        </authorList>
    </citation>
    <scope>NUCLEOTIDE SEQUENCE [LARGE SCALE GENOMIC DNA]</scope>
    <source>
        <strain evidence="1 2">OB21 GAM 11</strain>
    </source>
</reference>